<dbReference type="EMBL" id="CP067420">
    <property type="protein sequence ID" value="QQP88623.1"/>
    <property type="molecule type" value="Genomic_DNA"/>
</dbReference>
<dbReference type="PROSITE" id="PS50943">
    <property type="entry name" value="HTH_CROC1"/>
    <property type="match status" value="1"/>
</dbReference>
<proteinExistence type="predicted"/>
<reference evidence="2" key="1">
    <citation type="submission" date="2021-02" db="EMBL/GenBank/DDBJ databases">
        <title>Skermanella TT6 skin isolate.</title>
        <authorList>
            <person name="Lee K."/>
            <person name="Ganzorig M."/>
        </authorList>
    </citation>
    <scope>NUCLEOTIDE SEQUENCE</scope>
    <source>
        <strain evidence="2">TT6</strain>
    </source>
</reference>
<name>A0ABX7B5G1_9PROT</name>
<dbReference type="CDD" id="cd00093">
    <property type="entry name" value="HTH_XRE"/>
    <property type="match status" value="1"/>
</dbReference>
<dbReference type="InterPro" id="IPR010982">
    <property type="entry name" value="Lambda_DNA-bd_dom_sf"/>
</dbReference>
<accession>A0ABX7B5G1</accession>
<evidence type="ECO:0000259" key="1">
    <source>
        <dbReference type="PROSITE" id="PS50943"/>
    </source>
</evidence>
<dbReference type="RefSeq" id="WP_201073793.1">
    <property type="nucleotide sequence ID" value="NZ_CP067420.1"/>
</dbReference>
<keyword evidence="3" id="KW-1185">Reference proteome</keyword>
<evidence type="ECO:0000313" key="2">
    <source>
        <dbReference type="EMBL" id="QQP88623.1"/>
    </source>
</evidence>
<dbReference type="Pfam" id="PF13560">
    <property type="entry name" value="HTH_31"/>
    <property type="match status" value="1"/>
</dbReference>
<evidence type="ECO:0000313" key="3">
    <source>
        <dbReference type="Proteomes" id="UP000595197"/>
    </source>
</evidence>
<dbReference type="InterPro" id="IPR001387">
    <property type="entry name" value="Cro/C1-type_HTH"/>
</dbReference>
<gene>
    <name evidence="2" type="ORF">IGS68_21765</name>
</gene>
<dbReference type="SMART" id="SM00530">
    <property type="entry name" value="HTH_XRE"/>
    <property type="match status" value="1"/>
</dbReference>
<dbReference type="Gene3D" id="1.10.260.40">
    <property type="entry name" value="lambda repressor-like DNA-binding domains"/>
    <property type="match status" value="1"/>
</dbReference>
<dbReference type="SUPFAM" id="SSF47413">
    <property type="entry name" value="lambda repressor-like DNA-binding domains"/>
    <property type="match status" value="1"/>
</dbReference>
<sequence>MLEFGRSLRRLRRLNGIKQEHLAELAGVTQATVSRWESGRHRPTPEQAARLLPLLEARLNPAGDAMLKRLVETSALRVHLVCDVSHRLLAVSQGRRREWENDAHDLYGETLWPFASDGIRDGEARLGDLGWYEPVARPVAGWTDFKHSGVIRMGPGMWLWERVRLSDGGFARMVTTLPLEDLRRGVPEARIVSLPPGAPTGAEEPVV</sequence>
<protein>
    <submittedName>
        <fullName evidence="2">Helix-turn-helix transcriptional regulator</fullName>
    </submittedName>
</protein>
<dbReference type="Proteomes" id="UP000595197">
    <property type="component" value="Chromosome"/>
</dbReference>
<feature type="domain" description="HTH cro/C1-type" evidence="1">
    <location>
        <begin position="8"/>
        <end position="62"/>
    </location>
</feature>
<organism evidence="2 3">
    <name type="scientific">Skermanella cutis</name>
    <dbReference type="NCBI Taxonomy" id="2775420"/>
    <lineage>
        <taxon>Bacteria</taxon>
        <taxon>Pseudomonadati</taxon>
        <taxon>Pseudomonadota</taxon>
        <taxon>Alphaproteobacteria</taxon>
        <taxon>Rhodospirillales</taxon>
        <taxon>Azospirillaceae</taxon>
        <taxon>Skermanella</taxon>
    </lineage>
</organism>